<dbReference type="PRINTS" id="PR00039">
    <property type="entry name" value="HTHLYSR"/>
</dbReference>
<organism evidence="6 7">
    <name type="scientific">Marinobacter nitratireducens</name>
    <dbReference type="NCBI Taxonomy" id="1137280"/>
    <lineage>
        <taxon>Bacteria</taxon>
        <taxon>Pseudomonadati</taxon>
        <taxon>Pseudomonadota</taxon>
        <taxon>Gammaproteobacteria</taxon>
        <taxon>Pseudomonadales</taxon>
        <taxon>Marinobacteraceae</taxon>
        <taxon>Marinobacter</taxon>
    </lineage>
</organism>
<dbReference type="PATRIC" id="fig|1137280.3.peg.180"/>
<evidence type="ECO:0000256" key="2">
    <source>
        <dbReference type="ARBA" id="ARBA00023015"/>
    </source>
</evidence>
<dbReference type="InterPro" id="IPR036390">
    <property type="entry name" value="WH_DNA-bd_sf"/>
</dbReference>
<dbReference type="PROSITE" id="PS50931">
    <property type="entry name" value="HTH_LYSR"/>
    <property type="match status" value="1"/>
</dbReference>
<dbReference type="PANTHER" id="PTHR30126:SF88">
    <property type="entry name" value="TRANSCRIPTIONAL REGULATOR-RELATED"/>
    <property type="match status" value="1"/>
</dbReference>
<reference evidence="6 7" key="1">
    <citation type="submission" date="2012-12" db="EMBL/GenBank/DDBJ databases">
        <title>Genome assembly of Marinobacter sp. AK21.</title>
        <authorList>
            <person name="Khatri I."/>
            <person name="Kumar R."/>
            <person name="Vaidya B."/>
            <person name="Subramanian S."/>
            <person name="Pinnaka A."/>
        </authorList>
    </citation>
    <scope>NUCLEOTIDE SEQUENCE [LARGE SCALE GENOMIC DNA]</scope>
    <source>
        <strain evidence="6 7">AK21</strain>
    </source>
</reference>
<name>A0A072N6Q2_9GAMM</name>
<dbReference type="PANTHER" id="PTHR30126">
    <property type="entry name" value="HTH-TYPE TRANSCRIPTIONAL REGULATOR"/>
    <property type="match status" value="1"/>
</dbReference>
<dbReference type="SUPFAM" id="SSF46785">
    <property type="entry name" value="Winged helix' DNA-binding domain"/>
    <property type="match status" value="1"/>
</dbReference>
<dbReference type="EMBL" id="ANIE01000001">
    <property type="protein sequence ID" value="KEF33176.1"/>
    <property type="molecule type" value="Genomic_DNA"/>
</dbReference>
<feature type="domain" description="HTH lysR-type" evidence="5">
    <location>
        <begin position="1"/>
        <end position="58"/>
    </location>
</feature>
<comment type="caution">
    <text evidence="6">The sequence shown here is derived from an EMBL/GenBank/DDBJ whole genome shotgun (WGS) entry which is preliminary data.</text>
</comment>
<dbReference type="InterPro" id="IPR000847">
    <property type="entry name" value="LysR_HTH_N"/>
</dbReference>
<accession>A0A072N6Q2</accession>
<dbReference type="Pfam" id="PF00126">
    <property type="entry name" value="HTH_1"/>
    <property type="match status" value="1"/>
</dbReference>
<keyword evidence="7" id="KW-1185">Reference proteome</keyword>
<dbReference type="InterPro" id="IPR036388">
    <property type="entry name" value="WH-like_DNA-bd_sf"/>
</dbReference>
<dbReference type="Proteomes" id="UP000035057">
    <property type="component" value="Unassembled WGS sequence"/>
</dbReference>
<gene>
    <name evidence="6" type="ORF">D777_00184</name>
</gene>
<protein>
    <submittedName>
        <fullName evidence="6">Transcriptional regulator, LysR family</fullName>
    </submittedName>
</protein>
<evidence type="ECO:0000256" key="4">
    <source>
        <dbReference type="ARBA" id="ARBA00023163"/>
    </source>
</evidence>
<proteinExistence type="inferred from homology"/>
<sequence length="294" mass="31908">MKLEQLRVLDGIVTQGSFRKASEALFKSQPALSQAIKSLEEETGLTLLSREGYRPVLTSSGKAFYRQARIVLDQVQSLKELADKLSASQEAEVRISVSATCPLTPLLSVIGDLKHEFPATDIRLMSDAMGGSAERLMAGEADLVVATLDGLASEAVLTAPYTTVNIVPVAHPDYEPARRGKRLSNADMRAYVQVVVAGTGRGQYDQSRDVVHDGLRWTVSDFAAKKEIVCAGMGWGGIPDHLIADELERGELVPLDLEGYPVRHSQLHVIRRREGALGVVAHALWERLTSAAPS</sequence>
<evidence type="ECO:0000256" key="1">
    <source>
        <dbReference type="ARBA" id="ARBA00009437"/>
    </source>
</evidence>
<dbReference type="Gene3D" id="3.40.190.290">
    <property type="match status" value="1"/>
</dbReference>
<keyword evidence="3" id="KW-0238">DNA-binding</keyword>
<dbReference type="GO" id="GO:0000976">
    <property type="term" value="F:transcription cis-regulatory region binding"/>
    <property type="evidence" value="ECO:0007669"/>
    <property type="project" value="TreeGrafter"/>
</dbReference>
<keyword evidence="4" id="KW-0804">Transcription</keyword>
<evidence type="ECO:0000256" key="3">
    <source>
        <dbReference type="ARBA" id="ARBA00023125"/>
    </source>
</evidence>
<dbReference type="AlphaFoldDB" id="A0A072N6Q2"/>
<dbReference type="InterPro" id="IPR005119">
    <property type="entry name" value="LysR_subst-bd"/>
</dbReference>
<dbReference type="RefSeq" id="WP_036127734.1">
    <property type="nucleotide sequence ID" value="NZ_ANIE01000001.1"/>
</dbReference>
<dbReference type="STRING" id="1137280.D777_00184"/>
<evidence type="ECO:0000259" key="5">
    <source>
        <dbReference type="PROSITE" id="PS50931"/>
    </source>
</evidence>
<comment type="similarity">
    <text evidence="1">Belongs to the LysR transcriptional regulatory family.</text>
</comment>
<evidence type="ECO:0000313" key="7">
    <source>
        <dbReference type="Proteomes" id="UP000035057"/>
    </source>
</evidence>
<dbReference type="GO" id="GO:0003700">
    <property type="term" value="F:DNA-binding transcription factor activity"/>
    <property type="evidence" value="ECO:0007669"/>
    <property type="project" value="InterPro"/>
</dbReference>
<dbReference type="SUPFAM" id="SSF53850">
    <property type="entry name" value="Periplasmic binding protein-like II"/>
    <property type="match status" value="1"/>
</dbReference>
<dbReference type="FunFam" id="1.10.10.10:FF:000001">
    <property type="entry name" value="LysR family transcriptional regulator"/>
    <property type="match status" value="1"/>
</dbReference>
<dbReference type="OrthoDB" id="9786526at2"/>
<dbReference type="Gene3D" id="1.10.10.10">
    <property type="entry name" value="Winged helix-like DNA-binding domain superfamily/Winged helix DNA-binding domain"/>
    <property type="match status" value="1"/>
</dbReference>
<dbReference type="Pfam" id="PF03466">
    <property type="entry name" value="LysR_substrate"/>
    <property type="match status" value="1"/>
</dbReference>
<keyword evidence="2" id="KW-0805">Transcription regulation</keyword>
<evidence type="ECO:0000313" key="6">
    <source>
        <dbReference type="EMBL" id="KEF33176.1"/>
    </source>
</evidence>